<dbReference type="EMBL" id="UINC01211951">
    <property type="protein sequence ID" value="SVE36068.1"/>
    <property type="molecule type" value="Genomic_DNA"/>
</dbReference>
<dbReference type="Pfam" id="PF13175">
    <property type="entry name" value="AAA_15"/>
    <property type="match status" value="1"/>
</dbReference>
<sequence length="130" mass="14768">MIKEISFKNYRSFKAKQKFPIKKVNILVGPNSAGKSSIIKLFGLLKQSTMHPQGTETINYKGPYVDLQDFKSISHKQQSGEIGISFITDRTLIDDGHFEGWGRKGTKFELSVRKNNYIKLNSFYNSSKSA</sequence>
<dbReference type="AlphaFoldDB" id="A0A383CWP0"/>
<feature type="domain" description="Endonuclease GajA/Old nuclease/RecF-like AAA" evidence="1">
    <location>
        <begin position="1"/>
        <end position="119"/>
    </location>
</feature>
<proteinExistence type="predicted"/>
<evidence type="ECO:0000259" key="1">
    <source>
        <dbReference type="Pfam" id="PF13175"/>
    </source>
</evidence>
<organism evidence="2">
    <name type="scientific">marine metagenome</name>
    <dbReference type="NCBI Taxonomy" id="408172"/>
    <lineage>
        <taxon>unclassified sequences</taxon>
        <taxon>metagenomes</taxon>
        <taxon>ecological metagenomes</taxon>
    </lineage>
</organism>
<dbReference type="Gene3D" id="3.40.50.300">
    <property type="entry name" value="P-loop containing nucleotide triphosphate hydrolases"/>
    <property type="match status" value="1"/>
</dbReference>
<protein>
    <recommendedName>
        <fullName evidence="1">Endonuclease GajA/Old nuclease/RecF-like AAA domain-containing protein</fullName>
    </recommendedName>
</protein>
<feature type="non-terminal residue" evidence="2">
    <location>
        <position position="130"/>
    </location>
</feature>
<name>A0A383CWP0_9ZZZZ</name>
<dbReference type="InterPro" id="IPR027417">
    <property type="entry name" value="P-loop_NTPase"/>
</dbReference>
<accession>A0A383CWP0</accession>
<evidence type="ECO:0000313" key="2">
    <source>
        <dbReference type="EMBL" id="SVE36068.1"/>
    </source>
</evidence>
<reference evidence="2" key="1">
    <citation type="submission" date="2018-05" db="EMBL/GenBank/DDBJ databases">
        <authorList>
            <person name="Lanie J.A."/>
            <person name="Ng W.-L."/>
            <person name="Kazmierczak K.M."/>
            <person name="Andrzejewski T.M."/>
            <person name="Davidsen T.M."/>
            <person name="Wayne K.J."/>
            <person name="Tettelin H."/>
            <person name="Glass J.I."/>
            <person name="Rusch D."/>
            <person name="Podicherti R."/>
            <person name="Tsui H.-C.T."/>
            <person name="Winkler M.E."/>
        </authorList>
    </citation>
    <scope>NUCLEOTIDE SEQUENCE</scope>
</reference>
<dbReference type="SUPFAM" id="SSF52540">
    <property type="entry name" value="P-loop containing nucleoside triphosphate hydrolases"/>
    <property type="match status" value="1"/>
</dbReference>
<gene>
    <name evidence="2" type="ORF">METZ01_LOCUS488922</name>
</gene>
<dbReference type="InterPro" id="IPR041685">
    <property type="entry name" value="AAA_GajA/Old/RecF-like"/>
</dbReference>